<protein>
    <recommendedName>
        <fullName evidence="4">Transmembrane protein</fullName>
    </recommendedName>
</protein>
<feature type="transmembrane region" description="Helical" evidence="1">
    <location>
        <begin position="39"/>
        <end position="56"/>
    </location>
</feature>
<feature type="transmembrane region" description="Helical" evidence="1">
    <location>
        <begin position="12"/>
        <end position="33"/>
    </location>
</feature>
<keyword evidence="1" id="KW-0812">Transmembrane</keyword>
<comment type="caution">
    <text evidence="2">The sequence shown here is derived from an EMBL/GenBank/DDBJ whole genome shotgun (WGS) entry which is preliminary data.</text>
</comment>
<evidence type="ECO:0008006" key="4">
    <source>
        <dbReference type="Google" id="ProtNLM"/>
    </source>
</evidence>
<accession>A0ABR7L7G5</accession>
<evidence type="ECO:0000313" key="2">
    <source>
        <dbReference type="EMBL" id="MBC6448625.1"/>
    </source>
</evidence>
<name>A0ABR7L7G5_9PSEU</name>
<feature type="transmembrane region" description="Helical" evidence="1">
    <location>
        <begin position="94"/>
        <end position="114"/>
    </location>
</feature>
<evidence type="ECO:0000313" key="3">
    <source>
        <dbReference type="Proteomes" id="UP000734823"/>
    </source>
</evidence>
<feature type="transmembrane region" description="Helical" evidence="1">
    <location>
        <begin position="68"/>
        <end position="88"/>
    </location>
</feature>
<keyword evidence="1" id="KW-1133">Transmembrane helix</keyword>
<sequence length="126" mass="13642">MEETERPKCLDQAYVVWLSLGIALLLFVLITIILNTNPVPSHGLVFFFGIVIVLCAGNLRKGWRGPRIVLALIAALFLYLAASTFVGTGPGIEFMAMTLVAAAAVVGTVLMFRAEANAYIRALMSR</sequence>
<keyword evidence="1" id="KW-0472">Membrane</keyword>
<dbReference type="RefSeq" id="WP_187221109.1">
    <property type="nucleotide sequence ID" value="NZ_JABVED010000008.1"/>
</dbReference>
<gene>
    <name evidence="2" type="ORF">GPZ80_15725</name>
</gene>
<keyword evidence="3" id="KW-1185">Reference proteome</keyword>
<reference evidence="2 3" key="1">
    <citation type="submission" date="2020-06" db="EMBL/GenBank/DDBJ databases">
        <title>Actinokineospora xiongansis sp. nov., isolated from soil of Baiyangdian.</title>
        <authorList>
            <person name="Zhang X."/>
        </authorList>
    </citation>
    <scope>NUCLEOTIDE SEQUENCE [LARGE SCALE GENOMIC DNA]</scope>
    <source>
        <strain evidence="2 3">HBU206404</strain>
    </source>
</reference>
<proteinExistence type="predicted"/>
<organism evidence="2 3">
    <name type="scientific">Actinokineospora xionganensis</name>
    <dbReference type="NCBI Taxonomy" id="2684470"/>
    <lineage>
        <taxon>Bacteria</taxon>
        <taxon>Bacillati</taxon>
        <taxon>Actinomycetota</taxon>
        <taxon>Actinomycetes</taxon>
        <taxon>Pseudonocardiales</taxon>
        <taxon>Pseudonocardiaceae</taxon>
        <taxon>Actinokineospora</taxon>
    </lineage>
</organism>
<dbReference type="Proteomes" id="UP000734823">
    <property type="component" value="Unassembled WGS sequence"/>
</dbReference>
<evidence type="ECO:0000256" key="1">
    <source>
        <dbReference type="SAM" id="Phobius"/>
    </source>
</evidence>
<dbReference type="EMBL" id="JABVED010000008">
    <property type="protein sequence ID" value="MBC6448625.1"/>
    <property type="molecule type" value="Genomic_DNA"/>
</dbReference>